<protein>
    <submittedName>
        <fullName evidence="2">Thiolase family protein</fullName>
        <ecNumber evidence="2">2.3.1.-</ecNumber>
    </submittedName>
</protein>
<dbReference type="GO" id="GO:0016746">
    <property type="term" value="F:acyltransferase activity"/>
    <property type="evidence" value="ECO:0007669"/>
    <property type="project" value="UniProtKB-KW"/>
</dbReference>
<keyword evidence="2" id="KW-0808">Transferase</keyword>
<dbReference type="Proteomes" id="UP001595604">
    <property type="component" value="Unassembled WGS sequence"/>
</dbReference>
<keyword evidence="2" id="KW-0012">Acyltransferase</keyword>
<evidence type="ECO:0000313" key="3">
    <source>
        <dbReference type="Proteomes" id="UP001595604"/>
    </source>
</evidence>
<dbReference type="EMBL" id="JBHRTQ010000007">
    <property type="protein sequence ID" value="MFC3174391.1"/>
    <property type="molecule type" value="Genomic_DNA"/>
</dbReference>
<dbReference type="RefSeq" id="WP_379509748.1">
    <property type="nucleotide sequence ID" value="NZ_JBHRTQ010000007.1"/>
</dbReference>
<dbReference type="CDD" id="cd00829">
    <property type="entry name" value="SCP-x_thiolase"/>
    <property type="match status" value="1"/>
</dbReference>
<evidence type="ECO:0000259" key="1">
    <source>
        <dbReference type="Pfam" id="PF22691"/>
    </source>
</evidence>
<dbReference type="InterPro" id="IPR016039">
    <property type="entry name" value="Thiolase-like"/>
</dbReference>
<feature type="domain" description="Thiolase C-terminal" evidence="1">
    <location>
        <begin position="250"/>
        <end position="366"/>
    </location>
</feature>
<dbReference type="InterPro" id="IPR002155">
    <property type="entry name" value="Thiolase"/>
</dbReference>
<gene>
    <name evidence="2" type="ORF">ACFOD9_09010</name>
</gene>
<dbReference type="Pfam" id="PF22691">
    <property type="entry name" value="Thiolase_C_1"/>
    <property type="match status" value="1"/>
</dbReference>
<evidence type="ECO:0000313" key="2">
    <source>
        <dbReference type="EMBL" id="MFC3174391.1"/>
    </source>
</evidence>
<comment type="caution">
    <text evidence="2">The sequence shown here is derived from an EMBL/GenBank/DDBJ whole genome shotgun (WGS) entry which is preliminary data.</text>
</comment>
<name>A0ABV7INZ3_9SPHN</name>
<dbReference type="InterPro" id="IPR055140">
    <property type="entry name" value="Thiolase_C_2"/>
</dbReference>
<dbReference type="Gene3D" id="3.40.47.10">
    <property type="match status" value="1"/>
</dbReference>
<sequence>MIEQSARITGLGISRIGRRLGIDPWVLTADACLAAIADAGLTPDDIDGLATYPGAFWSTPGITGAGVDDVRAMLGIRTRWHTGGGELPGQLGSVINAVLAVAGGLASHVLCFRTVWESTAQTRIGSRAATLKQAPPREHTQWLDPYGGGYSTYGALQMQRYMHESGATREQLGQIAVTARAHAALNPLAAYREPLTLEDYLGARMIADPLCLFDCDVPIDGSVAFVVSRADEGRIDLSRAIAFEAIGSAAGFAESAAMLWSRTALKPGDVHLAELYDGFSILAITWMEALGLVPPLAAGRFIEGGEAISRGGPLPLNTGGGQLSGGRLHGYGQLYQACRQLRGEAGAMQLPAQPEVAIVSSGASSFTSCLLLSRR</sequence>
<dbReference type="SUPFAM" id="SSF53901">
    <property type="entry name" value="Thiolase-like"/>
    <property type="match status" value="2"/>
</dbReference>
<proteinExistence type="predicted"/>
<dbReference type="EC" id="2.3.1.-" evidence="2"/>
<accession>A0ABV7INZ3</accession>
<dbReference type="PANTHER" id="PTHR42870:SF1">
    <property type="entry name" value="NON-SPECIFIC LIPID-TRANSFER PROTEIN-LIKE 2"/>
    <property type="match status" value="1"/>
</dbReference>
<dbReference type="PIRSF" id="PIRSF000429">
    <property type="entry name" value="Ac-CoA_Ac_transf"/>
    <property type="match status" value="1"/>
</dbReference>
<organism evidence="2 3">
    <name type="scientific">Novosphingobium bradum</name>
    <dbReference type="NCBI Taxonomy" id="1737444"/>
    <lineage>
        <taxon>Bacteria</taxon>
        <taxon>Pseudomonadati</taxon>
        <taxon>Pseudomonadota</taxon>
        <taxon>Alphaproteobacteria</taxon>
        <taxon>Sphingomonadales</taxon>
        <taxon>Sphingomonadaceae</taxon>
        <taxon>Novosphingobium</taxon>
    </lineage>
</organism>
<keyword evidence="3" id="KW-1185">Reference proteome</keyword>
<reference evidence="3" key="1">
    <citation type="journal article" date="2019" name="Int. J. Syst. Evol. Microbiol.">
        <title>The Global Catalogue of Microorganisms (GCM) 10K type strain sequencing project: providing services to taxonomists for standard genome sequencing and annotation.</title>
        <authorList>
            <consortium name="The Broad Institute Genomics Platform"/>
            <consortium name="The Broad Institute Genome Sequencing Center for Infectious Disease"/>
            <person name="Wu L."/>
            <person name="Ma J."/>
        </authorList>
    </citation>
    <scope>NUCLEOTIDE SEQUENCE [LARGE SCALE GENOMIC DNA]</scope>
    <source>
        <strain evidence="3">KCTC 42984</strain>
    </source>
</reference>
<dbReference type="PANTHER" id="PTHR42870">
    <property type="entry name" value="ACETYL-COA C-ACETYLTRANSFERASE"/>
    <property type="match status" value="1"/>
</dbReference>